<dbReference type="AlphaFoldDB" id="A0A0W0S2X7"/>
<comment type="caution">
    <text evidence="1">The sequence shown here is derived from an EMBL/GenBank/DDBJ whole genome shotgun (WGS) entry which is preliminary data.</text>
</comment>
<organism evidence="1 2">
    <name type="scientific">Legionella bozemanae</name>
    <name type="common">Fluoribacter bozemanae</name>
    <dbReference type="NCBI Taxonomy" id="447"/>
    <lineage>
        <taxon>Bacteria</taxon>
        <taxon>Pseudomonadati</taxon>
        <taxon>Pseudomonadota</taxon>
        <taxon>Gammaproteobacteria</taxon>
        <taxon>Legionellales</taxon>
        <taxon>Legionellaceae</taxon>
        <taxon>Legionella</taxon>
    </lineage>
</organism>
<name>A0A0W0S2X7_LEGBO</name>
<keyword evidence="2" id="KW-1185">Reference proteome</keyword>
<dbReference type="STRING" id="447.Lboz_0040"/>
<accession>A0A0W0S2X7</accession>
<dbReference type="Proteomes" id="UP000054695">
    <property type="component" value="Unassembled WGS sequence"/>
</dbReference>
<reference evidence="1 2" key="1">
    <citation type="submission" date="2015-11" db="EMBL/GenBank/DDBJ databases">
        <title>Genomic analysis of 38 Legionella species identifies large and diverse effector repertoires.</title>
        <authorList>
            <person name="Burstein D."/>
            <person name="Amaro F."/>
            <person name="Zusman T."/>
            <person name="Lifshitz Z."/>
            <person name="Cohen O."/>
            <person name="Gilbert J.A."/>
            <person name="Pupko T."/>
            <person name="Shuman H.A."/>
            <person name="Segal G."/>
        </authorList>
    </citation>
    <scope>NUCLEOTIDE SEQUENCE [LARGE SCALE GENOMIC DNA]</scope>
    <source>
        <strain evidence="1 2">WIGA</strain>
    </source>
</reference>
<evidence type="ECO:0000313" key="2">
    <source>
        <dbReference type="Proteomes" id="UP000054695"/>
    </source>
</evidence>
<dbReference type="PANTHER" id="PTHR22602:SF0">
    <property type="entry name" value="TRANSFERASE CAF17, MITOCHONDRIAL-RELATED"/>
    <property type="match status" value="1"/>
</dbReference>
<dbReference type="Gene3D" id="3.30.70.1400">
    <property type="entry name" value="Aminomethyltransferase beta-barrel domains"/>
    <property type="match status" value="1"/>
</dbReference>
<dbReference type="InterPro" id="IPR017703">
    <property type="entry name" value="YgfZ/GCV_T_CS"/>
</dbReference>
<dbReference type="NCBIfam" id="TIGR03317">
    <property type="entry name" value="ygfZ_signature"/>
    <property type="match status" value="1"/>
</dbReference>
<evidence type="ECO:0000313" key="1">
    <source>
        <dbReference type="EMBL" id="KTC77752.1"/>
    </source>
</evidence>
<dbReference type="Gene3D" id="2.40.30.160">
    <property type="match status" value="1"/>
</dbReference>
<protein>
    <submittedName>
        <fullName evidence="1">Glycine cleavage T protein</fullName>
    </submittedName>
</protein>
<dbReference type="SUPFAM" id="SSF103025">
    <property type="entry name" value="Folate-binding domain"/>
    <property type="match status" value="1"/>
</dbReference>
<dbReference type="InterPro" id="IPR045179">
    <property type="entry name" value="YgfZ/GcvT"/>
</dbReference>
<dbReference type="EMBL" id="LNXU01000001">
    <property type="protein sequence ID" value="KTC77752.1"/>
    <property type="molecule type" value="Genomic_DNA"/>
</dbReference>
<dbReference type="GO" id="GO:0016226">
    <property type="term" value="P:iron-sulfur cluster assembly"/>
    <property type="evidence" value="ECO:0007669"/>
    <property type="project" value="TreeGrafter"/>
</dbReference>
<dbReference type="PANTHER" id="PTHR22602">
    <property type="entry name" value="TRANSFERASE CAF17, MITOCHONDRIAL-RELATED"/>
    <property type="match status" value="1"/>
</dbReference>
<sequence length="369" mass="42483">MVLYLKHYYGELKKLDKLYIFQLTVAAKQLFFRFKMMSITFTHLINNRALTTFKPLEEELVLLPHKNYLFDLSYLTVIDVEGNKAIDFLQGQLTCDLNAISDIQMIEGAQCNLKGRILTLMDIITWQGVKLVLPQDLQESTINSLGKYALLSRVTLKKNSQFNIFGFYLQNHEDIIPDTGFFPNSLYAQTYTNRSCSYHLGNGFYIFLALADNVHAIQERFMKNDQFLGSLTWHTLRLFQQQIEIYPESRGLFLPHRLGLQQTPYISFNKGCYKGQEIIARMHYKATIKHQLKIYEMETEQKIYSGQKLLSEPGGTEVGELVDFSILKSGRYLIAVSILKEAEQTVFLEGHNQLVELTKASVTLSNPLA</sequence>
<proteinExistence type="predicted"/>
<dbReference type="PATRIC" id="fig|447.4.peg.47"/>
<gene>
    <name evidence="1" type="ORF">Lboz_0040</name>
</gene>